<dbReference type="CDD" id="cd22526">
    <property type="entry name" value="KH-I_Rrp40"/>
    <property type="match status" value="1"/>
</dbReference>
<dbReference type="Gene3D" id="2.40.50.140">
    <property type="entry name" value="Nucleic acid-binding proteins"/>
    <property type="match status" value="1"/>
</dbReference>
<dbReference type="GO" id="GO:0003723">
    <property type="term" value="F:RNA binding"/>
    <property type="evidence" value="ECO:0007669"/>
    <property type="project" value="UniProtKB-KW"/>
</dbReference>
<keyword evidence="6" id="KW-0271">Exosome</keyword>
<evidence type="ECO:0000256" key="9">
    <source>
        <dbReference type="ARBA" id="ARBA00030615"/>
    </source>
</evidence>
<dbReference type="InterPro" id="IPR036612">
    <property type="entry name" value="KH_dom_type_1_sf"/>
</dbReference>
<proteinExistence type="inferred from homology"/>
<dbReference type="GO" id="GO:0071034">
    <property type="term" value="P:CUT catabolic process"/>
    <property type="evidence" value="ECO:0007669"/>
    <property type="project" value="TreeGrafter"/>
</dbReference>
<dbReference type="SUPFAM" id="SSF50249">
    <property type="entry name" value="Nucleic acid-binding proteins"/>
    <property type="match status" value="1"/>
</dbReference>
<feature type="domain" description="K Homology" evidence="11">
    <location>
        <begin position="154"/>
        <end position="202"/>
    </location>
</feature>
<keyword evidence="7" id="KW-0694">RNA-binding</keyword>
<dbReference type="KEGG" id="bbel:109486165"/>
<dbReference type="FunFam" id="3.30.1370.10:FF:000038">
    <property type="entry name" value="exosome complex component RRP40"/>
    <property type="match status" value="1"/>
</dbReference>
<evidence type="ECO:0000256" key="10">
    <source>
        <dbReference type="ARBA" id="ARBA00069899"/>
    </source>
</evidence>
<dbReference type="GO" id="GO:0071035">
    <property type="term" value="P:nuclear polyadenylation-dependent rRNA catabolic process"/>
    <property type="evidence" value="ECO:0007669"/>
    <property type="project" value="TreeGrafter"/>
</dbReference>
<evidence type="ECO:0000313" key="13">
    <source>
        <dbReference type="Proteomes" id="UP000515135"/>
    </source>
</evidence>
<dbReference type="GO" id="GO:0071038">
    <property type="term" value="P:TRAMP-dependent tRNA surveillance pathway"/>
    <property type="evidence" value="ECO:0007669"/>
    <property type="project" value="TreeGrafter"/>
</dbReference>
<evidence type="ECO:0000256" key="2">
    <source>
        <dbReference type="ARBA" id="ARBA00004604"/>
    </source>
</evidence>
<evidence type="ECO:0000259" key="12">
    <source>
        <dbReference type="Pfam" id="PF18311"/>
    </source>
</evidence>
<dbReference type="GO" id="GO:0005730">
    <property type="term" value="C:nucleolus"/>
    <property type="evidence" value="ECO:0007669"/>
    <property type="project" value="UniProtKB-SubCell"/>
</dbReference>
<dbReference type="Proteomes" id="UP000515135">
    <property type="component" value="Unplaced"/>
</dbReference>
<dbReference type="Pfam" id="PF18311">
    <property type="entry name" value="Rrp40_N"/>
    <property type="match status" value="1"/>
</dbReference>
<dbReference type="InterPro" id="IPR037319">
    <property type="entry name" value="Rrp40_S1"/>
</dbReference>
<evidence type="ECO:0000313" key="14">
    <source>
        <dbReference type="RefSeq" id="XP_019645430.1"/>
    </source>
</evidence>
<evidence type="ECO:0000256" key="1">
    <source>
        <dbReference type="ARBA" id="ARBA00004496"/>
    </source>
</evidence>
<organism evidence="13 14">
    <name type="scientific">Branchiostoma belcheri</name>
    <name type="common">Amphioxus</name>
    <dbReference type="NCBI Taxonomy" id="7741"/>
    <lineage>
        <taxon>Eukaryota</taxon>
        <taxon>Metazoa</taxon>
        <taxon>Chordata</taxon>
        <taxon>Cephalochordata</taxon>
        <taxon>Leptocardii</taxon>
        <taxon>Amphioxiformes</taxon>
        <taxon>Branchiostomatidae</taxon>
        <taxon>Branchiostoma</taxon>
    </lineage>
</organism>
<keyword evidence="5" id="KW-0698">rRNA processing</keyword>
<dbReference type="InterPro" id="IPR049469">
    <property type="entry name" value="RRP40_KH-I"/>
</dbReference>
<dbReference type="GO" id="GO:0000467">
    <property type="term" value="P:exonucleolytic trimming to generate mature 3'-end of 5.8S rRNA from tricistronic rRNA transcript (SSU-rRNA, 5.8S rRNA, LSU-rRNA)"/>
    <property type="evidence" value="ECO:0007669"/>
    <property type="project" value="TreeGrafter"/>
</dbReference>
<dbReference type="FunFam" id="2.40.50.100:FF:000097">
    <property type="entry name" value="Exosome complex component RRP40"/>
    <property type="match status" value="1"/>
</dbReference>
<dbReference type="Pfam" id="PF15985">
    <property type="entry name" value="KH_6"/>
    <property type="match status" value="1"/>
</dbReference>
<feature type="domain" description="Exosome complex exonuclease Rrp40 N-terminal" evidence="12">
    <location>
        <begin position="28"/>
        <end position="64"/>
    </location>
</feature>
<dbReference type="RefSeq" id="XP_019645430.1">
    <property type="nucleotide sequence ID" value="XM_019789871.1"/>
</dbReference>
<dbReference type="Gene3D" id="3.30.1370.10">
    <property type="entry name" value="K Homology domain, type 1"/>
    <property type="match status" value="1"/>
</dbReference>
<dbReference type="PANTHER" id="PTHR21321:SF1">
    <property type="entry name" value="EXOSOME COMPLEX COMPONENT RRP40"/>
    <property type="match status" value="1"/>
</dbReference>
<dbReference type="PANTHER" id="PTHR21321">
    <property type="entry name" value="PNAS-3 RELATED"/>
    <property type="match status" value="1"/>
</dbReference>
<evidence type="ECO:0000256" key="6">
    <source>
        <dbReference type="ARBA" id="ARBA00022835"/>
    </source>
</evidence>
<keyword evidence="4" id="KW-0963">Cytoplasm</keyword>
<evidence type="ECO:0000256" key="8">
    <source>
        <dbReference type="ARBA" id="ARBA00023242"/>
    </source>
</evidence>
<evidence type="ECO:0000256" key="5">
    <source>
        <dbReference type="ARBA" id="ARBA00022552"/>
    </source>
</evidence>
<dbReference type="Gene3D" id="2.40.50.100">
    <property type="match status" value="1"/>
</dbReference>
<dbReference type="InterPro" id="IPR012340">
    <property type="entry name" value="NA-bd_OB-fold"/>
</dbReference>
<comment type="similarity">
    <text evidence="3">Belongs to the RRP40 family.</text>
</comment>
<protein>
    <recommendedName>
        <fullName evidence="10">Exosome complex component RRP40</fullName>
    </recommendedName>
    <alternativeName>
        <fullName evidence="9">Ribosomal RNA-processing protein 40</fullName>
    </alternativeName>
</protein>
<dbReference type="GeneID" id="109486165"/>
<evidence type="ECO:0000256" key="3">
    <source>
        <dbReference type="ARBA" id="ARBA00007841"/>
    </source>
</evidence>
<sequence length="236" mass="25652">MADSVGKVVIPGDVLSEFRASEKTSKVALGPGLRQDGEEVLVTKSGILRHKEPNLYWIDCHQRRYIPAKGEDVIGIVTVKSGDVYRVDIGATQPATLSYLAFEGATKRNRPNVKVGDLVFAKLLVANKDMEPELVCIDSGGHSSGYGVIPANGGFMFHTSLNLVRKMLSPNCDILKFLGKNVPFETAVGVNGRIWVKAKTVKDTIVVANAIASSEHMTNAQIRTMIRQLLDKLSGF</sequence>
<dbReference type="FunFam" id="2.40.50.140:FF:000112">
    <property type="entry name" value="Exosome complex component RRP40"/>
    <property type="match status" value="1"/>
</dbReference>
<dbReference type="AlphaFoldDB" id="A0A6P4ZW67"/>
<dbReference type="InterPro" id="IPR041054">
    <property type="entry name" value="Rrp40_N_euk"/>
</dbReference>
<evidence type="ECO:0000256" key="7">
    <source>
        <dbReference type="ARBA" id="ARBA00022884"/>
    </source>
</evidence>
<evidence type="ECO:0000256" key="4">
    <source>
        <dbReference type="ARBA" id="ARBA00022490"/>
    </source>
</evidence>
<comment type="subcellular location">
    <subcellularLocation>
        <location evidence="1">Cytoplasm</location>
    </subcellularLocation>
    <subcellularLocation>
        <location evidence="2">Nucleus</location>
        <location evidence="2">Nucleolus</location>
    </subcellularLocation>
</comment>
<gene>
    <name evidence="14" type="primary">LOC109486165</name>
</gene>
<name>A0A6P4ZW67_BRABE</name>
<dbReference type="SUPFAM" id="SSF54791">
    <property type="entry name" value="Eukaryotic type KH-domain (KH-domain type I)"/>
    <property type="match status" value="1"/>
</dbReference>
<dbReference type="Pfam" id="PF21262">
    <property type="entry name" value="RRP40_S1"/>
    <property type="match status" value="1"/>
</dbReference>
<dbReference type="GO" id="GO:0000177">
    <property type="term" value="C:cytoplasmic exosome (RNase complex)"/>
    <property type="evidence" value="ECO:0007669"/>
    <property type="project" value="TreeGrafter"/>
</dbReference>
<accession>A0A6P4ZW67</accession>
<keyword evidence="13" id="KW-1185">Reference proteome</keyword>
<dbReference type="CDD" id="cd05790">
    <property type="entry name" value="S1_Rrp40"/>
    <property type="match status" value="1"/>
</dbReference>
<dbReference type="GO" id="GO:0034475">
    <property type="term" value="P:U4 snRNA 3'-end processing"/>
    <property type="evidence" value="ECO:0007669"/>
    <property type="project" value="TreeGrafter"/>
</dbReference>
<dbReference type="SUPFAM" id="SSF110324">
    <property type="entry name" value="Ribosomal L27 protein-like"/>
    <property type="match status" value="1"/>
</dbReference>
<dbReference type="OrthoDB" id="340500at2759"/>
<dbReference type="InterPro" id="IPR004088">
    <property type="entry name" value="KH_dom_type_1"/>
</dbReference>
<reference evidence="14" key="1">
    <citation type="submission" date="2025-08" db="UniProtKB">
        <authorList>
            <consortium name="RefSeq"/>
        </authorList>
    </citation>
    <scope>IDENTIFICATION</scope>
    <source>
        <tissue evidence="14">Gonad</tissue>
    </source>
</reference>
<dbReference type="GO" id="GO:0071051">
    <property type="term" value="P:poly(A)-dependent snoRNA 3'-end processing"/>
    <property type="evidence" value="ECO:0007669"/>
    <property type="project" value="TreeGrafter"/>
</dbReference>
<evidence type="ECO:0000259" key="11">
    <source>
        <dbReference type="Pfam" id="PF15985"/>
    </source>
</evidence>
<keyword evidence="8" id="KW-0539">Nucleus</keyword>
<dbReference type="InterPro" id="IPR026699">
    <property type="entry name" value="Exosome_RNA_bind1/RRP40/RRP4"/>
</dbReference>
<dbReference type="GO" id="GO:0010468">
    <property type="term" value="P:regulation of gene expression"/>
    <property type="evidence" value="ECO:0007669"/>
    <property type="project" value="UniProtKB-ARBA"/>
</dbReference>
<dbReference type="GO" id="GO:0000176">
    <property type="term" value="C:nuclear exosome (RNase complex)"/>
    <property type="evidence" value="ECO:0007669"/>
    <property type="project" value="TreeGrafter"/>
</dbReference>